<protein>
    <submittedName>
        <fullName evidence="2">Uncharacterized protein</fullName>
    </submittedName>
</protein>
<feature type="compositionally biased region" description="Basic and acidic residues" evidence="1">
    <location>
        <begin position="11"/>
        <end position="85"/>
    </location>
</feature>
<gene>
    <name evidence="2" type="ORF">V6N12_035391</name>
</gene>
<evidence type="ECO:0000256" key="1">
    <source>
        <dbReference type="SAM" id="MobiDB-lite"/>
    </source>
</evidence>
<reference evidence="2 3" key="1">
    <citation type="journal article" date="2024" name="G3 (Bethesda)">
        <title>Genome assembly of Hibiscus sabdariffa L. provides insights into metabolisms of medicinal natural products.</title>
        <authorList>
            <person name="Kim T."/>
        </authorList>
    </citation>
    <scope>NUCLEOTIDE SEQUENCE [LARGE SCALE GENOMIC DNA]</scope>
    <source>
        <strain evidence="2">TK-2024</strain>
        <tissue evidence="2">Old leaves</tissue>
    </source>
</reference>
<proteinExistence type="predicted"/>
<organism evidence="2 3">
    <name type="scientific">Hibiscus sabdariffa</name>
    <name type="common">roselle</name>
    <dbReference type="NCBI Taxonomy" id="183260"/>
    <lineage>
        <taxon>Eukaryota</taxon>
        <taxon>Viridiplantae</taxon>
        <taxon>Streptophyta</taxon>
        <taxon>Embryophyta</taxon>
        <taxon>Tracheophyta</taxon>
        <taxon>Spermatophyta</taxon>
        <taxon>Magnoliopsida</taxon>
        <taxon>eudicotyledons</taxon>
        <taxon>Gunneridae</taxon>
        <taxon>Pentapetalae</taxon>
        <taxon>rosids</taxon>
        <taxon>malvids</taxon>
        <taxon>Malvales</taxon>
        <taxon>Malvaceae</taxon>
        <taxon>Malvoideae</taxon>
        <taxon>Hibiscus</taxon>
    </lineage>
</organism>
<feature type="region of interest" description="Disordered" evidence="1">
    <location>
        <begin position="1"/>
        <end position="108"/>
    </location>
</feature>
<accession>A0ABR2EMX4</accession>
<name>A0ABR2EMX4_9ROSI</name>
<evidence type="ECO:0000313" key="3">
    <source>
        <dbReference type="Proteomes" id="UP001472677"/>
    </source>
</evidence>
<evidence type="ECO:0000313" key="2">
    <source>
        <dbReference type="EMBL" id="KAK8563241.1"/>
    </source>
</evidence>
<dbReference type="EMBL" id="JBBPBM010000011">
    <property type="protein sequence ID" value="KAK8563241.1"/>
    <property type="molecule type" value="Genomic_DNA"/>
</dbReference>
<comment type="caution">
    <text evidence="2">The sequence shown here is derived from an EMBL/GenBank/DDBJ whole genome shotgun (WGS) entry which is preliminary data.</text>
</comment>
<dbReference type="Proteomes" id="UP001472677">
    <property type="component" value="Unassembled WGS sequence"/>
</dbReference>
<keyword evidence="3" id="KW-1185">Reference proteome</keyword>
<sequence length="183" mass="21079">MTPQQVQDDQESTKKSIEAHKKEREKARLERSHKETESKDRDSSKGHDFSKRNDPSEGHNFSKESDSSKGRNFSKGDDSSEEHNSSKLCDLSKSQHSPEGFLLKRHDMTEEKPVKKCLLMKPTPRLIIPNLSRFSLRRFYSAQKASRLLMHLDEHSTRVRKAKGQARLARNSSEITQVTPYLS</sequence>